<evidence type="ECO:0000313" key="2">
    <source>
        <dbReference type="Proteomes" id="UP000789366"/>
    </source>
</evidence>
<dbReference type="EMBL" id="CAJVPW010016914">
    <property type="protein sequence ID" value="CAG8673430.1"/>
    <property type="molecule type" value="Genomic_DNA"/>
</dbReference>
<reference evidence="1" key="1">
    <citation type="submission" date="2021-06" db="EMBL/GenBank/DDBJ databases">
        <authorList>
            <person name="Kallberg Y."/>
            <person name="Tangrot J."/>
            <person name="Rosling A."/>
        </authorList>
    </citation>
    <scope>NUCLEOTIDE SEQUENCE</scope>
    <source>
        <strain evidence="1">28 12/20/2015</strain>
    </source>
</reference>
<accession>A0ACA9NT22</accession>
<comment type="caution">
    <text evidence="1">The sequence shown here is derived from an EMBL/GenBank/DDBJ whole genome shotgun (WGS) entry which is preliminary data.</text>
</comment>
<evidence type="ECO:0000313" key="1">
    <source>
        <dbReference type="EMBL" id="CAG8673430.1"/>
    </source>
</evidence>
<protein>
    <submittedName>
        <fullName evidence="1">6398_t:CDS:1</fullName>
    </submittedName>
</protein>
<organism evidence="1 2">
    <name type="scientific">Cetraspora pellucida</name>
    <dbReference type="NCBI Taxonomy" id="1433469"/>
    <lineage>
        <taxon>Eukaryota</taxon>
        <taxon>Fungi</taxon>
        <taxon>Fungi incertae sedis</taxon>
        <taxon>Mucoromycota</taxon>
        <taxon>Glomeromycotina</taxon>
        <taxon>Glomeromycetes</taxon>
        <taxon>Diversisporales</taxon>
        <taxon>Gigasporaceae</taxon>
        <taxon>Cetraspora</taxon>
    </lineage>
</organism>
<sequence>MFKDYQAEENYTCPNDIEFEEMINKIDNFLTTQEDNMYNANYINETNA</sequence>
<feature type="non-terminal residue" evidence="1">
    <location>
        <position position="48"/>
    </location>
</feature>
<keyword evidence="2" id="KW-1185">Reference proteome</keyword>
<proteinExistence type="predicted"/>
<dbReference type="Proteomes" id="UP000789366">
    <property type="component" value="Unassembled WGS sequence"/>
</dbReference>
<gene>
    <name evidence="1" type="ORF">SPELUC_LOCUS9781</name>
</gene>
<name>A0ACA9NT22_9GLOM</name>